<dbReference type="EMBL" id="BMIB01000002">
    <property type="protein sequence ID" value="GGH64297.1"/>
    <property type="molecule type" value="Genomic_DNA"/>
</dbReference>
<comment type="caution">
    <text evidence="8">The sequence shown here is derived from an EMBL/GenBank/DDBJ whole genome shotgun (WGS) entry which is preliminary data.</text>
</comment>
<gene>
    <name evidence="8" type="ORF">GCM10011379_16190</name>
</gene>
<comment type="subcellular location">
    <subcellularLocation>
        <location evidence="1">Cell outer membrane</location>
    </subcellularLocation>
</comment>
<evidence type="ECO:0000313" key="9">
    <source>
        <dbReference type="Proteomes" id="UP000627292"/>
    </source>
</evidence>
<keyword evidence="4" id="KW-0472">Membrane</keyword>
<evidence type="ECO:0000256" key="3">
    <source>
        <dbReference type="ARBA" id="ARBA00022729"/>
    </source>
</evidence>
<evidence type="ECO:0000259" key="7">
    <source>
        <dbReference type="Pfam" id="PF14322"/>
    </source>
</evidence>
<evidence type="ECO:0000256" key="2">
    <source>
        <dbReference type="ARBA" id="ARBA00006275"/>
    </source>
</evidence>
<dbReference type="Pfam" id="PF14322">
    <property type="entry name" value="SusD-like_3"/>
    <property type="match status" value="1"/>
</dbReference>
<evidence type="ECO:0000259" key="6">
    <source>
        <dbReference type="Pfam" id="PF07980"/>
    </source>
</evidence>
<reference evidence="8" key="2">
    <citation type="submission" date="2020-09" db="EMBL/GenBank/DDBJ databases">
        <authorList>
            <person name="Sun Q."/>
            <person name="Zhou Y."/>
        </authorList>
    </citation>
    <scope>NUCLEOTIDE SEQUENCE</scope>
    <source>
        <strain evidence="8">CGMCC 1.15290</strain>
    </source>
</reference>
<evidence type="ECO:0000256" key="5">
    <source>
        <dbReference type="ARBA" id="ARBA00023237"/>
    </source>
</evidence>
<dbReference type="SUPFAM" id="SSF48452">
    <property type="entry name" value="TPR-like"/>
    <property type="match status" value="1"/>
</dbReference>
<dbReference type="InterPro" id="IPR033985">
    <property type="entry name" value="SusD-like_N"/>
</dbReference>
<keyword evidence="3" id="KW-0732">Signal</keyword>
<proteinExistence type="inferred from homology"/>
<dbReference type="Gene3D" id="1.25.40.390">
    <property type="match status" value="1"/>
</dbReference>
<evidence type="ECO:0000256" key="4">
    <source>
        <dbReference type="ARBA" id="ARBA00023136"/>
    </source>
</evidence>
<accession>A0A917MU43</accession>
<dbReference type="PROSITE" id="PS51257">
    <property type="entry name" value="PROKAR_LIPOPROTEIN"/>
    <property type="match status" value="1"/>
</dbReference>
<evidence type="ECO:0000313" key="8">
    <source>
        <dbReference type="EMBL" id="GGH64297.1"/>
    </source>
</evidence>
<dbReference type="RefSeq" id="WP_188951522.1">
    <property type="nucleotide sequence ID" value="NZ_BMIB01000002.1"/>
</dbReference>
<feature type="domain" description="RagB/SusD" evidence="6">
    <location>
        <begin position="342"/>
        <end position="469"/>
    </location>
</feature>
<keyword evidence="5" id="KW-0998">Cell outer membrane</keyword>
<keyword evidence="9" id="KW-1185">Reference proteome</keyword>
<dbReference type="GO" id="GO:0009279">
    <property type="term" value="C:cell outer membrane"/>
    <property type="evidence" value="ECO:0007669"/>
    <property type="project" value="UniProtKB-SubCell"/>
</dbReference>
<dbReference type="Pfam" id="PF07980">
    <property type="entry name" value="SusD_RagB"/>
    <property type="match status" value="1"/>
</dbReference>
<evidence type="ECO:0000256" key="1">
    <source>
        <dbReference type="ARBA" id="ARBA00004442"/>
    </source>
</evidence>
<name>A0A917MU43_9BACT</name>
<sequence length="474" mass="53640">MQKLLSYIAVGIFLTVSVACTKYTDITPKGRLVLENAEEYYNLVSLPNRAYPTNQFYLLADDMWLKESTILSASKNLTSIHFLFDSSETRLKYVSGFTLYNQAYNYINRWNMVITLVGDSKGEESVKTLATAEARVLRAFDHFVLVNTFANHYNPATAATDGGICIMDKYDLESVPTKSSVAAVYAFIEKDLEESIPYLQVNPKDIYHPSLAFAWAFKAKVHLFKKEFAKAKEAALKALTYNNSVYDLVEYTRLGGPSKVNVPAGVNPEVLSYMYMTGYTEMNFLNYVITTELKDLFGKNDARYNLFFATSGSYVDAGSNTAFWNVKNTAFFYPTVGMKSPETWLMLAECYAREGSLKEAMDIINMLRNKRITVASEATLAVPGTIQETMSIVINERRKELLFGFNRLWDLRRLNTEPDYAKTVVRKFPVVTTSVPQQTYTLPPNSRLYTLPFAPDVLKLNPGLTINTGEEIPW</sequence>
<dbReference type="InterPro" id="IPR011990">
    <property type="entry name" value="TPR-like_helical_dom_sf"/>
</dbReference>
<reference evidence="8" key="1">
    <citation type="journal article" date="2014" name="Int. J. Syst. Evol. Microbiol.">
        <title>Complete genome sequence of Corynebacterium casei LMG S-19264T (=DSM 44701T), isolated from a smear-ripened cheese.</title>
        <authorList>
            <consortium name="US DOE Joint Genome Institute (JGI-PGF)"/>
            <person name="Walter F."/>
            <person name="Albersmeier A."/>
            <person name="Kalinowski J."/>
            <person name="Ruckert C."/>
        </authorList>
    </citation>
    <scope>NUCLEOTIDE SEQUENCE</scope>
    <source>
        <strain evidence="8">CGMCC 1.15290</strain>
    </source>
</reference>
<dbReference type="PROSITE" id="PS51375">
    <property type="entry name" value="PPR"/>
    <property type="match status" value="1"/>
</dbReference>
<dbReference type="AlphaFoldDB" id="A0A917MU43"/>
<comment type="similarity">
    <text evidence="2">Belongs to the SusD family.</text>
</comment>
<organism evidence="8 9">
    <name type="scientific">Filimonas zeae</name>
    <dbReference type="NCBI Taxonomy" id="1737353"/>
    <lineage>
        <taxon>Bacteria</taxon>
        <taxon>Pseudomonadati</taxon>
        <taxon>Bacteroidota</taxon>
        <taxon>Chitinophagia</taxon>
        <taxon>Chitinophagales</taxon>
        <taxon>Chitinophagaceae</taxon>
        <taxon>Filimonas</taxon>
    </lineage>
</organism>
<protein>
    <submittedName>
        <fullName evidence="8">Membrane protein</fullName>
    </submittedName>
</protein>
<dbReference type="InterPro" id="IPR002885">
    <property type="entry name" value="PPR_rpt"/>
</dbReference>
<dbReference type="Proteomes" id="UP000627292">
    <property type="component" value="Unassembled WGS sequence"/>
</dbReference>
<dbReference type="InterPro" id="IPR012944">
    <property type="entry name" value="SusD_RagB_dom"/>
</dbReference>
<feature type="domain" description="SusD-like N-terminal" evidence="7">
    <location>
        <begin position="81"/>
        <end position="223"/>
    </location>
</feature>